<dbReference type="InterPro" id="IPR012337">
    <property type="entry name" value="RNaseH-like_sf"/>
</dbReference>
<evidence type="ECO:0000313" key="1">
    <source>
        <dbReference type="EnsemblPlants" id="Bo15171s010.1"/>
    </source>
</evidence>
<dbReference type="OMA" id="HEYSIMM"/>
<protein>
    <recommendedName>
        <fullName evidence="3">DUF659 domain-containing protein</fullName>
    </recommendedName>
</protein>
<evidence type="ECO:0000313" key="2">
    <source>
        <dbReference type="Proteomes" id="UP000032141"/>
    </source>
</evidence>
<reference evidence="1" key="2">
    <citation type="submission" date="2015-06" db="UniProtKB">
        <authorList>
            <consortium name="EnsemblPlants"/>
        </authorList>
    </citation>
    <scope>IDENTIFICATION</scope>
</reference>
<accession>A0A0D2ZZZ8</accession>
<reference evidence="1" key="1">
    <citation type="journal article" date="2014" name="Genome Biol.">
        <title>Transcriptome and methylome profiling reveals relics of genome dominance in the mesopolyploid Brassica oleracea.</title>
        <authorList>
            <person name="Parkin I.A."/>
            <person name="Koh C."/>
            <person name="Tang H."/>
            <person name="Robinson S.J."/>
            <person name="Kagale S."/>
            <person name="Clarke W.E."/>
            <person name="Town C.D."/>
            <person name="Nixon J."/>
            <person name="Krishnakumar V."/>
            <person name="Bidwell S.L."/>
            <person name="Denoeud F."/>
            <person name="Belcram H."/>
            <person name="Links M.G."/>
            <person name="Just J."/>
            <person name="Clarke C."/>
            <person name="Bender T."/>
            <person name="Huebert T."/>
            <person name="Mason A.S."/>
            <person name="Pires J.C."/>
            <person name="Barker G."/>
            <person name="Moore J."/>
            <person name="Walley P.G."/>
            <person name="Manoli S."/>
            <person name="Batley J."/>
            <person name="Edwards D."/>
            <person name="Nelson M.N."/>
            <person name="Wang X."/>
            <person name="Paterson A.H."/>
            <person name="King G."/>
            <person name="Bancroft I."/>
            <person name="Chalhoub B."/>
            <person name="Sharpe A.G."/>
        </authorList>
    </citation>
    <scope>NUCLEOTIDE SEQUENCE [LARGE SCALE GENOMIC DNA]</scope>
    <source>
        <strain evidence="1">cv. TO1000</strain>
    </source>
</reference>
<dbReference type="Proteomes" id="UP000032141">
    <property type="component" value="Unassembled WGS sequence"/>
</dbReference>
<dbReference type="PANTHER" id="PTHR46481:SF2">
    <property type="entry name" value="BED-TYPE DOMAIN-CONTAINING PROTEIN"/>
    <property type="match status" value="1"/>
</dbReference>
<dbReference type="PANTHER" id="PTHR46481">
    <property type="entry name" value="ZINC FINGER BED DOMAIN-CONTAINING PROTEIN 4"/>
    <property type="match status" value="1"/>
</dbReference>
<organism evidence="1 2">
    <name type="scientific">Brassica oleracea var. oleracea</name>
    <dbReference type="NCBI Taxonomy" id="109376"/>
    <lineage>
        <taxon>Eukaryota</taxon>
        <taxon>Viridiplantae</taxon>
        <taxon>Streptophyta</taxon>
        <taxon>Embryophyta</taxon>
        <taxon>Tracheophyta</taxon>
        <taxon>Spermatophyta</taxon>
        <taxon>Magnoliopsida</taxon>
        <taxon>eudicotyledons</taxon>
        <taxon>Gunneridae</taxon>
        <taxon>Pentapetalae</taxon>
        <taxon>rosids</taxon>
        <taxon>malvids</taxon>
        <taxon>Brassicales</taxon>
        <taxon>Brassicaceae</taxon>
        <taxon>Brassiceae</taxon>
        <taxon>Brassica</taxon>
    </lineage>
</organism>
<proteinExistence type="predicted"/>
<name>A0A0D2ZZZ8_BRAOL</name>
<dbReference type="EnsemblPlants" id="Bo15171s010.1">
    <property type="protein sequence ID" value="Bo15171s010.1"/>
    <property type="gene ID" value="Bo15171s010"/>
</dbReference>
<dbReference type="AlphaFoldDB" id="A0A0D2ZZZ8"/>
<keyword evidence="2" id="KW-1185">Reference proteome</keyword>
<dbReference type="InterPro" id="IPR052035">
    <property type="entry name" value="ZnF_BED_domain_contain"/>
</dbReference>
<sequence length="109" mass="12320">MYVKKKAALKEWFKVNKQRVSLTTDIWVAQATGASYMVITAHFIDASWKLKKLILGFKYITDHKGQTISTVLLECLADWGIEKIFCITVDNATANSSALRKFKTSFGLL</sequence>
<dbReference type="STRING" id="109376.A0A0D2ZZZ8"/>
<dbReference type="SUPFAM" id="SSF53098">
    <property type="entry name" value="Ribonuclease H-like"/>
    <property type="match status" value="1"/>
</dbReference>
<evidence type="ECO:0008006" key="3">
    <source>
        <dbReference type="Google" id="ProtNLM"/>
    </source>
</evidence>
<dbReference type="HOGENOM" id="CLU_2190685_0_0_1"/>
<dbReference type="Gramene" id="Bo15171s010.1">
    <property type="protein sequence ID" value="Bo15171s010.1"/>
    <property type="gene ID" value="Bo15171s010"/>
</dbReference>
<dbReference type="eggNOG" id="KOG1121">
    <property type="taxonomic scope" value="Eukaryota"/>
</dbReference>